<gene>
    <name evidence="1" type="ORF">AABB81_15880</name>
</gene>
<evidence type="ECO:0000313" key="2">
    <source>
        <dbReference type="Proteomes" id="UP001474120"/>
    </source>
</evidence>
<organism evidence="1 2">
    <name type="scientific">Lutimonas vermicola</name>
    <dbReference type="NCBI Taxonomy" id="414288"/>
    <lineage>
        <taxon>Bacteria</taxon>
        <taxon>Pseudomonadati</taxon>
        <taxon>Bacteroidota</taxon>
        <taxon>Flavobacteriia</taxon>
        <taxon>Flavobacteriales</taxon>
        <taxon>Flavobacteriaceae</taxon>
        <taxon>Lutimonas</taxon>
    </lineage>
</organism>
<dbReference type="EMBL" id="JBCDNA010000003">
    <property type="protein sequence ID" value="MEL4457386.1"/>
    <property type="molecule type" value="Genomic_DNA"/>
</dbReference>
<dbReference type="RefSeq" id="WP_342161549.1">
    <property type="nucleotide sequence ID" value="NZ_JBCDNA010000003.1"/>
</dbReference>
<accession>A0ABU9L4L4</accession>
<sequence>MKFYENECGFHRLEENEDLPLNSLLYEISFNTSSLQKRCHRSEFFPQFQLKISSEPVAYYGTNKLTFIYKKRYRFSHSGPNNYLYLLRMLNELKNSDLEYEKILLKYMKADLDNKKYFEYKDELDELNSIEKLQQSNSTLLQKINDTKSIENNVKIISEKVNLIQLRVDKIEKNINNKKCNWRFWKN</sequence>
<name>A0ABU9L4L4_9FLAO</name>
<dbReference type="Proteomes" id="UP001474120">
    <property type="component" value="Unassembled WGS sequence"/>
</dbReference>
<comment type="caution">
    <text evidence="1">The sequence shown here is derived from an EMBL/GenBank/DDBJ whole genome shotgun (WGS) entry which is preliminary data.</text>
</comment>
<protein>
    <submittedName>
        <fullName evidence="1">Uncharacterized protein</fullName>
    </submittedName>
</protein>
<keyword evidence="2" id="KW-1185">Reference proteome</keyword>
<reference evidence="1 2" key="1">
    <citation type="submission" date="2024-04" db="EMBL/GenBank/DDBJ databases">
        <title>whole genome sequencing of Lutimonas vermicola strain IMCC1616.</title>
        <authorList>
            <person name="Bae S.S."/>
        </authorList>
    </citation>
    <scope>NUCLEOTIDE SEQUENCE [LARGE SCALE GENOMIC DNA]</scope>
    <source>
        <strain evidence="1 2">IMCC1616</strain>
    </source>
</reference>
<evidence type="ECO:0000313" key="1">
    <source>
        <dbReference type="EMBL" id="MEL4457386.1"/>
    </source>
</evidence>
<proteinExistence type="predicted"/>